<organism evidence="2 3">
    <name type="scientific">Winogradskyella litorisediminis</name>
    <dbReference type="NCBI Taxonomy" id="1156618"/>
    <lineage>
        <taxon>Bacteria</taxon>
        <taxon>Pseudomonadati</taxon>
        <taxon>Bacteroidota</taxon>
        <taxon>Flavobacteriia</taxon>
        <taxon>Flavobacteriales</taxon>
        <taxon>Flavobacteriaceae</taxon>
        <taxon>Winogradskyella</taxon>
    </lineage>
</organism>
<dbReference type="EMBL" id="JBHTJL010000009">
    <property type="protein sequence ID" value="MFD1062544.1"/>
    <property type="molecule type" value="Genomic_DNA"/>
</dbReference>
<keyword evidence="1" id="KW-0472">Membrane</keyword>
<accession>A0ABW3N4F2</accession>
<feature type="transmembrane region" description="Helical" evidence="1">
    <location>
        <begin position="108"/>
        <end position="132"/>
    </location>
</feature>
<gene>
    <name evidence="2" type="ORF">ACFQ1Q_04740</name>
</gene>
<dbReference type="RefSeq" id="WP_386128504.1">
    <property type="nucleotide sequence ID" value="NZ_JBHTJL010000009.1"/>
</dbReference>
<feature type="transmembrane region" description="Helical" evidence="1">
    <location>
        <begin position="172"/>
        <end position="191"/>
    </location>
</feature>
<keyword evidence="1" id="KW-0812">Transmembrane</keyword>
<comment type="caution">
    <text evidence="2">The sequence shown here is derived from an EMBL/GenBank/DDBJ whole genome shotgun (WGS) entry which is preliminary data.</text>
</comment>
<keyword evidence="1" id="KW-1133">Transmembrane helix</keyword>
<dbReference type="Proteomes" id="UP001597013">
    <property type="component" value="Unassembled WGS sequence"/>
</dbReference>
<reference evidence="3" key="1">
    <citation type="journal article" date="2019" name="Int. J. Syst. Evol. Microbiol.">
        <title>The Global Catalogue of Microorganisms (GCM) 10K type strain sequencing project: providing services to taxonomists for standard genome sequencing and annotation.</title>
        <authorList>
            <consortium name="The Broad Institute Genomics Platform"/>
            <consortium name="The Broad Institute Genome Sequencing Center for Infectious Disease"/>
            <person name="Wu L."/>
            <person name="Ma J."/>
        </authorList>
    </citation>
    <scope>NUCLEOTIDE SEQUENCE [LARGE SCALE GENOMIC DNA]</scope>
    <source>
        <strain evidence="3">CCUG 62215</strain>
    </source>
</reference>
<evidence type="ECO:0000313" key="2">
    <source>
        <dbReference type="EMBL" id="MFD1062544.1"/>
    </source>
</evidence>
<feature type="transmembrane region" description="Helical" evidence="1">
    <location>
        <begin position="138"/>
        <end position="160"/>
    </location>
</feature>
<name>A0ABW3N4F2_9FLAO</name>
<evidence type="ECO:0000256" key="1">
    <source>
        <dbReference type="SAM" id="Phobius"/>
    </source>
</evidence>
<feature type="transmembrane region" description="Helical" evidence="1">
    <location>
        <begin position="203"/>
        <end position="221"/>
    </location>
</feature>
<protein>
    <submittedName>
        <fullName evidence="2">Uncharacterized protein</fullName>
    </submittedName>
</protein>
<proteinExistence type="predicted"/>
<keyword evidence="3" id="KW-1185">Reference proteome</keyword>
<evidence type="ECO:0000313" key="3">
    <source>
        <dbReference type="Proteomes" id="UP001597013"/>
    </source>
</evidence>
<sequence length="240" mass="28477">MKLTKEEIKFIDNYLIKNEVKFWDVRLELLDHIVSAVEDKIENEGISFNEALLDVHYSFGNQPNRFERPKDKIFTKGLYGNTKGFKEFTRQKQKALGSKQRKLYWRTFPSYLITSRCIIELVAVVLTIFTIFQFHQKTAFIVAMILSLLPEFLKIFPGVFRKASKHSLRAQMAFNISALFMSLNYFWLAGFNEIFEDQQPKPYIYGIIFYLVLFVFLRHGYNVYKQIMTENNYEYKSMIA</sequence>